<evidence type="ECO:0000256" key="7">
    <source>
        <dbReference type="SAM" id="Phobius"/>
    </source>
</evidence>
<dbReference type="Pfam" id="PF01594">
    <property type="entry name" value="AI-2E_transport"/>
    <property type="match status" value="1"/>
</dbReference>
<dbReference type="AlphaFoldDB" id="A0AA96WWY2"/>
<dbReference type="RefSeq" id="WP_268241865.1">
    <property type="nucleotide sequence ID" value="NZ_CP130144.1"/>
</dbReference>
<feature type="transmembrane region" description="Helical" evidence="7">
    <location>
        <begin position="25"/>
        <end position="43"/>
    </location>
</feature>
<feature type="transmembrane region" description="Helical" evidence="7">
    <location>
        <begin position="195"/>
        <end position="227"/>
    </location>
</feature>
<keyword evidence="3 7" id="KW-0812">Transmembrane</keyword>
<dbReference type="InterPro" id="IPR002549">
    <property type="entry name" value="AI-2E-like"/>
</dbReference>
<comment type="similarity">
    <text evidence="2">Belongs to the autoinducer-2 exporter (AI-2E) (TC 2.A.86) family.</text>
</comment>
<feature type="transmembrane region" description="Helical" evidence="7">
    <location>
        <begin position="301"/>
        <end position="326"/>
    </location>
</feature>
<comment type="subcellular location">
    <subcellularLocation>
        <location evidence="1">Membrane</location>
        <topology evidence="1">Multi-pass membrane protein</topology>
    </subcellularLocation>
</comment>
<dbReference type="GO" id="GO:0016020">
    <property type="term" value="C:membrane"/>
    <property type="evidence" value="ECO:0007669"/>
    <property type="project" value="UniProtKB-SubCell"/>
</dbReference>
<sequence length="381" mass="42291">MGLGKWVGFLALAISLYVLWEMRQVLLLVYAAVVFATALNSFVNTLQRFKIKRGGAVLIAIVTLLTAAIFFVALIVPPFIAQFQQLVEIVPRGLDRVQIWAQQMQNTLPGGMAQYIPDVEDLIRQGQPLVARLLSNFFSFFSNTFNVLLNILLILILTVMLLIDPQSYRRGFIALFPSFYRRRADQILSMCEVSLVNWVIGIMINMIVIGLVSGIALLILGVPLVLANALLAGLLEAIPNVGPVLSVIPPMAVALLDAPWKAVAVLVLYIVIQQLEQYLLVPFVMSRQVAILPAVTLMSQVVFTVFFGFLGLFLAIPLVIVGQIWVREALVRDILDRWRKDEIEAELLEPTPPELQKLPAATQIHSSTAPKDEPPSESQEE</sequence>
<evidence type="ECO:0000256" key="4">
    <source>
        <dbReference type="ARBA" id="ARBA00022989"/>
    </source>
</evidence>
<proteinExistence type="inferred from homology"/>
<reference evidence="8" key="1">
    <citation type="journal article" date="2023" name="Plants (Basel)">
        <title>Genomic Analysis of Leptolyngbya boryana CZ1 Reveals Efficient Carbon Fixation Modules.</title>
        <authorList>
            <person name="Bai X."/>
            <person name="Wang H."/>
            <person name="Cheng W."/>
            <person name="Wang J."/>
            <person name="Ma M."/>
            <person name="Hu H."/>
            <person name="Song Z."/>
            <person name="Ma H."/>
            <person name="Fan Y."/>
            <person name="Du C."/>
            <person name="Xu J."/>
        </authorList>
    </citation>
    <scope>NUCLEOTIDE SEQUENCE</scope>
    <source>
        <strain evidence="8">CZ1</strain>
    </source>
</reference>
<feature type="transmembrane region" description="Helical" evidence="7">
    <location>
        <begin position="137"/>
        <end position="163"/>
    </location>
</feature>
<dbReference type="EMBL" id="CP130144">
    <property type="protein sequence ID" value="WNZ45734.1"/>
    <property type="molecule type" value="Genomic_DNA"/>
</dbReference>
<evidence type="ECO:0000256" key="1">
    <source>
        <dbReference type="ARBA" id="ARBA00004141"/>
    </source>
</evidence>
<feature type="transmembrane region" description="Helical" evidence="7">
    <location>
        <begin position="55"/>
        <end position="76"/>
    </location>
</feature>
<dbReference type="PANTHER" id="PTHR21716:SF62">
    <property type="entry name" value="TRANSPORT PROTEIN YDBI-RELATED"/>
    <property type="match status" value="1"/>
</dbReference>
<dbReference type="PANTHER" id="PTHR21716">
    <property type="entry name" value="TRANSMEMBRANE PROTEIN"/>
    <property type="match status" value="1"/>
</dbReference>
<keyword evidence="4 7" id="KW-1133">Transmembrane helix</keyword>
<keyword evidence="5 7" id="KW-0472">Membrane</keyword>
<evidence type="ECO:0000256" key="5">
    <source>
        <dbReference type="ARBA" id="ARBA00023136"/>
    </source>
</evidence>
<evidence type="ECO:0000313" key="8">
    <source>
        <dbReference type="EMBL" id="WNZ45734.1"/>
    </source>
</evidence>
<evidence type="ECO:0000256" key="6">
    <source>
        <dbReference type="SAM" id="MobiDB-lite"/>
    </source>
</evidence>
<reference evidence="8" key="2">
    <citation type="submission" date="2023-07" db="EMBL/GenBank/DDBJ databases">
        <authorList>
            <person name="Bai X.-H."/>
            <person name="Wang H.-H."/>
            <person name="Wang J."/>
            <person name="Ma M.-Y."/>
            <person name="Hu H.-H."/>
            <person name="Song Z.-L."/>
            <person name="Ma H.-G."/>
            <person name="Fan Y."/>
            <person name="Du C.-Y."/>
            <person name="Xu J.-C."/>
        </authorList>
    </citation>
    <scope>NUCLEOTIDE SEQUENCE</scope>
    <source>
        <strain evidence="8">CZ1</strain>
    </source>
</reference>
<evidence type="ECO:0000256" key="2">
    <source>
        <dbReference type="ARBA" id="ARBA00009773"/>
    </source>
</evidence>
<feature type="region of interest" description="Disordered" evidence="6">
    <location>
        <begin position="349"/>
        <end position="381"/>
    </location>
</feature>
<evidence type="ECO:0000256" key="3">
    <source>
        <dbReference type="ARBA" id="ARBA00022692"/>
    </source>
</evidence>
<accession>A0AA96WWY2</accession>
<organism evidence="8">
    <name type="scientific">Leptolyngbya boryana CZ1</name>
    <dbReference type="NCBI Taxonomy" id="3060204"/>
    <lineage>
        <taxon>Bacteria</taxon>
        <taxon>Bacillati</taxon>
        <taxon>Cyanobacteriota</taxon>
        <taxon>Cyanophyceae</taxon>
        <taxon>Leptolyngbyales</taxon>
        <taxon>Leptolyngbyaceae</taxon>
        <taxon>Leptolyngbya group</taxon>
        <taxon>Leptolyngbya</taxon>
    </lineage>
</organism>
<name>A0AA96WWY2_LEPBY</name>
<gene>
    <name evidence="8" type="ORF">Q2T42_28500</name>
</gene>
<dbReference type="GO" id="GO:0055085">
    <property type="term" value="P:transmembrane transport"/>
    <property type="evidence" value="ECO:0007669"/>
    <property type="project" value="TreeGrafter"/>
</dbReference>
<protein>
    <submittedName>
        <fullName evidence="8">AI-2E family transporter</fullName>
    </submittedName>
</protein>